<dbReference type="AlphaFoldDB" id="A0A451A823"/>
<sequence>MRVVCSQNPTSIPPNEGVVFSLFRGPQNKGIGHLAGGLPDEVRKVGIEPSERT</sequence>
<dbReference type="EMBL" id="CAADFZ010000022">
    <property type="protein sequence ID" value="VFK62183.1"/>
    <property type="molecule type" value="Genomic_DNA"/>
</dbReference>
<name>A0A451A823_9GAMM</name>
<evidence type="ECO:0000313" key="2">
    <source>
        <dbReference type="EMBL" id="VFK70306.1"/>
    </source>
</evidence>
<protein>
    <submittedName>
        <fullName evidence="1">Uncharacterized protein</fullName>
    </submittedName>
</protein>
<organism evidence="1">
    <name type="scientific">Candidatus Kentrum sp. UNK</name>
    <dbReference type="NCBI Taxonomy" id="2126344"/>
    <lineage>
        <taxon>Bacteria</taxon>
        <taxon>Pseudomonadati</taxon>
        <taxon>Pseudomonadota</taxon>
        <taxon>Gammaproteobacteria</taxon>
        <taxon>Candidatus Kentrum</taxon>
    </lineage>
</organism>
<proteinExistence type="predicted"/>
<dbReference type="EMBL" id="CAADGD010000026">
    <property type="protein sequence ID" value="VFK70306.1"/>
    <property type="molecule type" value="Genomic_DNA"/>
</dbReference>
<reference evidence="1" key="1">
    <citation type="submission" date="2019-02" db="EMBL/GenBank/DDBJ databases">
        <authorList>
            <person name="Gruber-Vodicka R. H."/>
            <person name="Seah K. B. B."/>
        </authorList>
    </citation>
    <scope>NUCLEOTIDE SEQUENCE</scope>
    <source>
        <strain evidence="2">BECK_BY19</strain>
        <strain evidence="1">BECK_BY8</strain>
    </source>
</reference>
<gene>
    <name evidence="1" type="ORF">BECKUNK1418G_GA0071005_102227</name>
    <name evidence="2" type="ORF">BECKUNK1418H_GA0071006_102625</name>
</gene>
<accession>A0A451A823</accession>
<evidence type="ECO:0000313" key="1">
    <source>
        <dbReference type="EMBL" id="VFK62183.1"/>
    </source>
</evidence>